<evidence type="ECO:0000313" key="10">
    <source>
        <dbReference type="RefSeq" id="XP_013383460.1"/>
    </source>
</evidence>
<sequence length="171" mass="19617">MSSKKGSKKKNKRPRTGRYTSNVFSMFNQEQIQEFKEAFNMIDQNHDGFVDKEDLLEMLTSLGKDPDDDYLEEMVSEAPGPLNFTMFLTLFGEKLNGTDPADVIKNAFGCFDENGTGKITPERLRTLMTSMGDRWTDEMVDELFNGAPIKNGKFDYVEFTRMLKYGKKDDD</sequence>
<dbReference type="AlphaFoldDB" id="A0A1S3HBT2"/>
<feature type="region of interest" description="Disordered" evidence="7">
    <location>
        <begin position="1"/>
        <end position="20"/>
    </location>
</feature>
<evidence type="ECO:0000313" key="9">
    <source>
        <dbReference type="Proteomes" id="UP000085678"/>
    </source>
</evidence>
<dbReference type="SUPFAM" id="SSF47473">
    <property type="entry name" value="EF-hand"/>
    <property type="match status" value="1"/>
</dbReference>
<evidence type="ECO:0000259" key="8">
    <source>
        <dbReference type="PROSITE" id="PS50222"/>
    </source>
</evidence>
<evidence type="ECO:0000313" key="11">
    <source>
        <dbReference type="RefSeq" id="XP_013383461.1"/>
    </source>
</evidence>
<evidence type="ECO:0000256" key="5">
    <source>
        <dbReference type="ARBA" id="ARBA00023175"/>
    </source>
</evidence>
<dbReference type="SMART" id="SM00054">
    <property type="entry name" value="EFh"/>
    <property type="match status" value="2"/>
</dbReference>
<dbReference type="OrthoDB" id="429467at2759"/>
<protein>
    <submittedName>
        <fullName evidence="10 11">Myosin regulatory light chain 12B-like</fullName>
    </submittedName>
</protein>
<keyword evidence="6" id="KW-0514">Muscle protein</keyword>
<evidence type="ECO:0000256" key="1">
    <source>
        <dbReference type="ARBA" id="ARBA00022723"/>
    </source>
</evidence>
<evidence type="ECO:0000256" key="3">
    <source>
        <dbReference type="ARBA" id="ARBA00022837"/>
    </source>
</evidence>
<dbReference type="Pfam" id="PF13405">
    <property type="entry name" value="EF-hand_6"/>
    <property type="match status" value="1"/>
</dbReference>
<feature type="domain" description="EF-hand" evidence="8">
    <location>
        <begin position="99"/>
        <end position="134"/>
    </location>
</feature>
<dbReference type="STRING" id="7574.A0A1S3HBT2"/>
<keyword evidence="3" id="KW-0106">Calcium</keyword>
<dbReference type="InterPro" id="IPR002048">
    <property type="entry name" value="EF_hand_dom"/>
</dbReference>
<dbReference type="Proteomes" id="UP000085678">
    <property type="component" value="Unplaced"/>
</dbReference>
<dbReference type="PROSITE" id="PS50222">
    <property type="entry name" value="EF_HAND_2"/>
    <property type="match status" value="2"/>
</dbReference>
<dbReference type="PROSITE" id="PS00018">
    <property type="entry name" value="EF_HAND_1"/>
    <property type="match status" value="1"/>
</dbReference>
<proteinExistence type="predicted"/>
<dbReference type="InterPro" id="IPR011992">
    <property type="entry name" value="EF-hand-dom_pair"/>
</dbReference>
<evidence type="ECO:0000313" key="12">
    <source>
        <dbReference type="RefSeq" id="XP_013383462.1"/>
    </source>
</evidence>
<evidence type="ECO:0000256" key="6">
    <source>
        <dbReference type="ARBA" id="ARBA00023179"/>
    </source>
</evidence>
<dbReference type="GO" id="GO:0016459">
    <property type="term" value="C:myosin complex"/>
    <property type="evidence" value="ECO:0007669"/>
    <property type="project" value="UniProtKB-KW"/>
</dbReference>
<dbReference type="CDD" id="cd00051">
    <property type="entry name" value="EFh"/>
    <property type="match status" value="2"/>
</dbReference>
<dbReference type="InterPro" id="IPR018247">
    <property type="entry name" value="EF_Hand_1_Ca_BS"/>
</dbReference>
<gene>
    <name evidence="10 11 12" type="primary">LOC106153877</name>
</gene>
<accession>A0A1S3HBT2</accession>
<evidence type="ECO:0000256" key="7">
    <source>
        <dbReference type="SAM" id="MobiDB-lite"/>
    </source>
</evidence>
<evidence type="ECO:0000256" key="4">
    <source>
        <dbReference type="ARBA" id="ARBA00023123"/>
    </source>
</evidence>
<dbReference type="FunFam" id="1.10.238.10:FF:000007">
    <property type="entry name" value="Putative myosin regulatory light chain sqh"/>
    <property type="match status" value="1"/>
</dbReference>
<keyword evidence="9" id="KW-1185">Reference proteome</keyword>
<dbReference type="RefSeq" id="XP_013383460.1">
    <property type="nucleotide sequence ID" value="XM_013528006.2"/>
</dbReference>
<dbReference type="GO" id="GO:0005509">
    <property type="term" value="F:calcium ion binding"/>
    <property type="evidence" value="ECO:0007669"/>
    <property type="project" value="InterPro"/>
</dbReference>
<reference evidence="10 11" key="1">
    <citation type="submission" date="2025-04" db="UniProtKB">
        <authorList>
            <consortium name="RefSeq"/>
        </authorList>
    </citation>
    <scope>IDENTIFICATION</scope>
    <source>
        <tissue evidence="10 11">Gonads</tissue>
    </source>
</reference>
<feature type="domain" description="EF-hand" evidence="8">
    <location>
        <begin position="30"/>
        <end position="65"/>
    </location>
</feature>
<name>A0A1S3HBT2_LINAN</name>
<dbReference type="InterPro" id="IPR050403">
    <property type="entry name" value="Myosin_RLC"/>
</dbReference>
<dbReference type="PANTHER" id="PTHR23049">
    <property type="entry name" value="MYOSIN REGULATORY LIGHT CHAIN 2"/>
    <property type="match status" value="1"/>
</dbReference>
<evidence type="ECO:0000256" key="2">
    <source>
        <dbReference type="ARBA" id="ARBA00022737"/>
    </source>
</evidence>
<organism evidence="9 10">
    <name type="scientific">Lingula anatina</name>
    <name type="common">Brachiopod</name>
    <name type="synonym">Lingula unguis</name>
    <dbReference type="NCBI Taxonomy" id="7574"/>
    <lineage>
        <taxon>Eukaryota</taxon>
        <taxon>Metazoa</taxon>
        <taxon>Spiralia</taxon>
        <taxon>Lophotrochozoa</taxon>
        <taxon>Brachiopoda</taxon>
        <taxon>Linguliformea</taxon>
        <taxon>Lingulata</taxon>
        <taxon>Lingulida</taxon>
        <taxon>Linguloidea</taxon>
        <taxon>Lingulidae</taxon>
        <taxon>Lingula</taxon>
    </lineage>
</organism>
<dbReference type="Pfam" id="PF13499">
    <property type="entry name" value="EF-hand_7"/>
    <property type="match status" value="1"/>
</dbReference>
<dbReference type="RefSeq" id="XP_013383461.1">
    <property type="nucleotide sequence ID" value="XM_013528007.1"/>
</dbReference>
<keyword evidence="5" id="KW-0505">Motor protein</keyword>
<keyword evidence="2" id="KW-0677">Repeat</keyword>
<keyword evidence="1" id="KW-0479">Metal-binding</keyword>
<dbReference type="RefSeq" id="XP_013383462.1">
    <property type="nucleotide sequence ID" value="XM_013528008.1"/>
</dbReference>
<dbReference type="Gene3D" id="1.10.238.10">
    <property type="entry name" value="EF-hand"/>
    <property type="match status" value="2"/>
</dbReference>
<dbReference type="KEGG" id="lak:106153877"/>
<keyword evidence="4" id="KW-0518">Myosin</keyword>
<dbReference type="GeneID" id="106153877"/>
<feature type="compositionally biased region" description="Basic residues" evidence="7">
    <location>
        <begin position="1"/>
        <end position="16"/>
    </location>
</feature>